<evidence type="ECO:0000313" key="3">
    <source>
        <dbReference type="EMBL" id="KAB2630511.1"/>
    </source>
</evidence>
<feature type="domain" description="SAC" evidence="2">
    <location>
        <begin position="1"/>
        <end position="33"/>
    </location>
</feature>
<feature type="transmembrane region" description="Helical" evidence="1">
    <location>
        <begin position="254"/>
        <end position="272"/>
    </location>
</feature>
<protein>
    <submittedName>
        <fullName evidence="3">Phosphoinositide phosphatase SAC8-like</fullName>
    </submittedName>
</protein>
<evidence type="ECO:0000259" key="2">
    <source>
        <dbReference type="PROSITE" id="PS50275"/>
    </source>
</evidence>
<dbReference type="GO" id="GO:0005783">
    <property type="term" value="C:endoplasmic reticulum"/>
    <property type="evidence" value="ECO:0007669"/>
    <property type="project" value="TreeGrafter"/>
</dbReference>
<name>A0A5N5HWC5_9ROSA</name>
<keyword evidence="1" id="KW-0812">Transmembrane</keyword>
<dbReference type="Pfam" id="PF02383">
    <property type="entry name" value="Syja_N"/>
    <property type="match status" value="1"/>
</dbReference>
<sequence>MWRRGANLDGDVANFLETEQLVEIEGFQPSLLQSNVVEHHFFNLSQRYGETMAIDLTDKHGDEGQLSTAFSAEMQNLPNMRYVSFDFQHVCGNSNFENLKILYEQISEPFEKQVCLAQKSLDAQLHRTGVLDSSESISMFAEDYQTFRACDEISLDYAGIYALKGDLVRMLWILSVAVIQLEGIFHHPVLNLFLFANWRVDNDIRHTSTRYYYYLVLPEILAHGTLFSGASSIQYSLRPEKFRIQLAAGRNAQWYMSSVLCAGVTAGVVAAVKANGR</sequence>
<reference evidence="3 4" key="3">
    <citation type="submission" date="2019-11" db="EMBL/GenBank/DDBJ databases">
        <title>A de novo genome assembly of a pear dwarfing rootstock.</title>
        <authorList>
            <person name="Wang F."/>
            <person name="Wang J."/>
            <person name="Li S."/>
            <person name="Zhang Y."/>
            <person name="Fang M."/>
            <person name="Ma L."/>
            <person name="Zhao Y."/>
            <person name="Jiang S."/>
        </authorList>
    </citation>
    <scope>NUCLEOTIDE SEQUENCE [LARGE SCALE GENOMIC DNA]</scope>
    <source>
        <strain evidence="3">S2</strain>
        <tissue evidence="3">Leaf</tissue>
    </source>
</reference>
<reference evidence="3 4" key="1">
    <citation type="submission" date="2019-09" db="EMBL/GenBank/DDBJ databases">
        <authorList>
            <person name="Ou C."/>
        </authorList>
    </citation>
    <scope>NUCLEOTIDE SEQUENCE [LARGE SCALE GENOMIC DNA]</scope>
    <source>
        <strain evidence="3">S2</strain>
        <tissue evidence="3">Leaf</tissue>
    </source>
</reference>
<keyword evidence="4" id="KW-1185">Reference proteome</keyword>
<keyword evidence="1" id="KW-0472">Membrane</keyword>
<evidence type="ECO:0000256" key="1">
    <source>
        <dbReference type="SAM" id="Phobius"/>
    </source>
</evidence>
<feature type="transmembrane region" description="Helical" evidence="1">
    <location>
        <begin position="211"/>
        <end position="233"/>
    </location>
</feature>
<gene>
    <name evidence="3" type="ORF">D8674_008030</name>
</gene>
<dbReference type="GO" id="GO:0043812">
    <property type="term" value="F:phosphatidylinositol-4-phosphate phosphatase activity"/>
    <property type="evidence" value="ECO:0007669"/>
    <property type="project" value="TreeGrafter"/>
</dbReference>
<dbReference type="Proteomes" id="UP000327157">
    <property type="component" value="Chromosome 12"/>
</dbReference>
<evidence type="ECO:0000313" key="4">
    <source>
        <dbReference type="Proteomes" id="UP000327157"/>
    </source>
</evidence>
<dbReference type="OrthoDB" id="405996at2759"/>
<proteinExistence type="predicted"/>
<dbReference type="GO" id="GO:0046856">
    <property type="term" value="P:phosphatidylinositol dephosphorylation"/>
    <property type="evidence" value="ECO:0007669"/>
    <property type="project" value="TreeGrafter"/>
</dbReference>
<dbReference type="EMBL" id="SMOL01000143">
    <property type="protein sequence ID" value="KAB2630511.1"/>
    <property type="molecule type" value="Genomic_DNA"/>
</dbReference>
<dbReference type="PANTHER" id="PTHR45662:SF10">
    <property type="entry name" value="PHOSPHOINOSITIDE PHOSPHATASE SAC8"/>
    <property type="match status" value="1"/>
</dbReference>
<keyword evidence="1" id="KW-1133">Transmembrane helix</keyword>
<comment type="caution">
    <text evidence="3">The sequence shown here is derived from an EMBL/GenBank/DDBJ whole genome shotgun (WGS) entry which is preliminary data.</text>
</comment>
<dbReference type="PANTHER" id="PTHR45662">
    <property type="entry name" value="PHOSPHATIDYLINOSITIDE PHOSPHATASE SAC1"/>
    <property type="match status" value="1"/>
</dbReference>
<dbReference type="PROSITE" id="PS50275">
    <property type="entry name" value="SAC"/>
    <property type="match status" value="1"/>
</dbReference>
<accession>A0A5N5HWC5</accession>
<feature type="transmembrane region" description="Helical" evidence="1">
    <location>
        <begin position="171"/>
        <end position="196"/>
    </location>
</feature>
<reference evidence="4" key="2">
    <citation type="submission" date="2019-10" db="EMBL/GenBank/DDBJ databases">
        <title>A de novo genome assembly of a pear dwarfing rootstock.</title>
        <authorList>
            <person name="Wang F."/>
            <person name="Wang J."/>
            <person name="Li S."/>
            <person name="Zhang Y."/>
            <person name="Fang M."/>
            <person name="Ma L."/>
            <person name="Zhao Y."/>
            <person name="Jiang S."/>
        </authorList>
    </citation>
    <scope>NUCLEOTIDE SEQUENCE [LARGE SCALE GENOMIC DNA]</scope>
</reference>
<dbReference type="InterPro" id="IPR002013">
    <property type="entry name" value="SAC_dom"/>
</dbReference>
<dbReference type="AlphaFoldDB" id="A0A5N5HWC5"/>
<organism evidence="3 4">
    <name type="scientific">Pyrus ussuriensis x Pyrus communis</name>
    <dbReference type="NCBI Taxonomy" id="2448454"/>
    <lineage>
        <taxon>Eukaryota</taxon>
        <taxon>Viridiplantae</taxon>
        <taxon>Streptophyta</taxon>
        <taxon>Embryophyta</taxon>
        <taxon>Tracheophyta</taxon>
        <taxon>Spermatophyta</taxon>
        <taxon>Magnoliopsida</taxon>
        <taxon>eudicotyledons</taxon>
        <taxon>Gunneridae</taxon>
        <taxon>Pentapetalae</taxon>
        <taxon>rosids</taxon>
        <taxon>fabids</taxon>
        <taxon>Rosales</taxon>
        <taxon>Rosaceae</taxon>
        <taxon>Amygdaloideae</taxon>
        <taxon>Maleae</taxon>
        <taxon>Pyrus</taxon>
    </lineage>
</organism>